<protein>
    <submittedName>
        <fullName evidence="3">Alpha/beta-hydrolase</fullName>
    </submittedName>
</protein>
<evidence type="ECO:0000313" key="4">
    <source>
        <dbReference type="Proteomes" id="UP000799441"/>
    </source>
</evidence>
<accession>A0A9P4QCY0</accession>
<dbReference type="InterPro" id="IPR029058">
    <property type="entry name" value="AB_hydrolase_fold"/>
</dbReference>
<keyword evidence="4" id="KW-1185">Reference proteome</keyword>
<dbReference type="SUPFAM" id="SSF53474">
    <property type="entry name" value="alpha/beta-Hydrolases"/>
    <property type="match status" value="1"/>
</dbReference>
<dbReference type="Pfam" id="PF00561">
    <property type="entry name" value="Abhydrolase_1"/>
    <property type="match status" value="1"/>
</dbReference>
<evidence type="ECO:0000259" key="2">
    <source>
        <dbReference type="Pfam" id="PF00561"/>
    </source>
</evidence>
<dbReference type="Gene3D" id="3.40.50.1820">
    <property type="entry name" value="alpha/beta hydrolase"/>
    <property type="match status" value="1"/>
</dbReference>
<name>A0A9P4QCY0_9PEZI</name>
<reference evidence="3" key="1">
    <citation type="journal article" date="2020" name="Stud. Mycol.">
        <title>101 Dothideomycetes genomes: a test case for predicting lifestyles and emergence of pathogens.</title>
        <authorList>
            <person name="Haridas S."/>
            <person name="Albert R."/>
            <person name="Binder M."/>
            <person name="Bloem J."/>
            <person name="Labutti K."/>
            <person name="Salamov A."/>
            <person name="Andreopoulos B."/>
            <person name="Baker S."/>
            <person name="Barry K."/>
            <person name="Bills G."/>
            <person name="Bluhm B."/>
            <person name="Cannon C."/>
            <person name="Castanera R."/>
            <person name="Culley D."/>
            <person name="Daum C."/>
            <person name="Ezra D."/>
            <person name="Gonzalez J."/>
            <person name="Henrissat B."/>
            <person name="Kuo A."/>
            <person name="Liang C."/>
            <person name="Lipzen A."/>
            <person name="Lutzoni F."/>
            <person name="Magnuson J."/>
            <person name="Mondo S."/>
            <person name="Nolan M."/>
            <person name="Ohm R."/>
            <person name="Pangilinan J."/>
            <person name="Park H.-J."/>
            <person name="Ramirez L."/>
            <person name="Alfaro M."/>
            <person name="Sun H."/>
            <person name="Tritt A."/>
            <person name="Yoshinaga Y."/>
            <person name="Zwiers L.-H."/>
            <person name="Turgeon B."/>
            <person name="Goodwin S."/>
            <person name="Spatafora J."/>
            <person name="Crous P."/>
            <person name="Grigoriev I."/>
        </authorList>
    </citation>
    <scope>NUCLEOTIDE SEQUENCE</scope>
    <source>
        <strain evidence="3">CBS 116435</strain>
    </source>
</reference>
<comment type="caution">
    <text evidence="3">The sequence shown here is derived from an EMBL/GenBank/DDBJ whole genome shotgun (WGS) entry which is preliminary data.</text>
</comment>
<dbReference type="AlphaFoldDB" id="A0A9P4QCY0"/>
<feature type="domain" description="AB hydrolase-1" evidence="2">
    <location>
        <begin position="246"/>
        <end position="365"/>
    </location>
</feature>
<dbReference type="EMBL" id="MU003769">
    <property type="protein sequence ID" value="KAF2724952.1"/>
    <property type="molecule type" value="Genomic_DNA"/>
</dbReference>
<sequence>MNGAGFLAVTIQTGQGTDREAFNEWYREEHGPLRLRLPFVENGYRYRAIDGEEPQWNAIYDISDLAWLEKRIYTRLREERSVREQKMMGTFQKLDRRIFSLIATHGTASPEPAPVLLTVSLVVNESDLNELNKWYEEEHIGMLSKIPGWLRSRRFLLQLGGSVSDGQVGYLSVHDFTEKNGLDGPEHKASRATPWRNQIQDKLIARQVRRWKHYFTFEPLHEPSSTVVTTDGAELEYQLEGNPSDPVVVFVNSVLTSYHIWDEVAEALRTSGVNGTTYQTLRYNSRGLHQQATRSNPTRFDLLADDLEYLLQRLNIERVHAVVGVSMGGVTSINFAIRHPEMLEKFVACDCNTAASPANNKAWAERVELARSNGMHALADATVKRWFTADNRGSQNAVKVHDMIKQADVEGFEQNTGALCNYDLRDRLGAITTPGLLIAGEGDGKLPEVMQKSGIPGTSFNSVPGAGHLPMLENLKSFMSALTSFL</sequence>
<evidence type="ECO:0000256" key="1">
    <source>
        <dbReference type="ARBA" id="ARBA00008645"/>
    </source>
</evidence>
<gene>
    <name evidence="3" type="ORF">K431DRAFT_281419</name>
</gene>
<organism evidence="3 4">
    <name type="scientific">Polychaeton citri CBS 116435</name>
    <dbReference type="NCBI Taxonomy" id="1314669"/>
    <lineage>
        <taxon>Eukaryota</taxon>
        <taxon>Fungi</taxon>
        <taxon>Dikarya</taxon>
        <taxon>Ascomycota</taxon>
        <taxon>Pezizomycotina</taxon>
        <taxon>Dothideomycetes</taxon>
        <taxon>Dothideomycetidae</taxon>
        <taxon>Capnodiales</taxon>
        <taxon>Capnodiaceae</taxon>
        <taxon>Polychaeton</taxon>
    </lineage>
</organism>
<proteinExistence type="inferred from homology"/>
<evidence type="ECO:0000313" key="3">
    <source>
        <dbReference type="EMBL" id="KAF2724952.1"/>
    </source>
</evidence>
<dbReference type="PANTHER" id="PTHR43039">
    <property type="entry name" value="ESTERASE-RELATED"/>
    <property type="match status" value="1"/>
</dbReference>
<dbReference type="Proteomes" id="UP000799441">
    <property type="component" value="Unassembled WGS sequence"/>
</dbReference>
<dbReference type="InterPro" id="IPR000073">
    <property type="entry name" value="AB_hydrolase_1"/>
</dbReference>
<dbReference type="OrthoDB" id="2851338at2759"/>
<comment type="similarity">
    <text evidence="1">Belongs to the AB hydrolase superfamily.</text>
</comment>